<name>A0ABN2BPX7_9ACTN</name>
<feature type="transmembrane region" description="Helical" evidence="5">
    <location>
        <begin position="81"/>
        <end position="98"/>
    </location>
</feature>
<sequence length="394" mass="38924">MPEHAAARPDVRLRTARAGTAAAFFLTGLVFATWAARIPARKAELGLTDSDLALAFVGLNAGAVAGLQVGAVVVTRLGSRRAITVALPLFAALLPAIAHAGGLVTLTIALAVSAMVNSVVDVAINDQGVGLQSSYGRPVLSGLHAMHSLGGVAGGGLAALAAAAGAGVPTHFTLVAVGAGVLGLLASRTLLPPAELHTATSDRAAQGTWLSGWSGRLLLLGTLAFVFTFAEGTALDWSAVLLRDSQHSSAAVAAAALAVFQAAVTFGRLGGDRLIGRLGPVAVFRLGALVAGGGLAAGLLIGTAWSALAGLGLLGLGLANLLPISISAAGADRRLPVAVAVARVSALGYLGSFTGPAAIGVLAHLSSLPTALLLPAIGVAITAMAAPIVRTRQA</sequence>
<dbReference type="PANTHER" id="PTHR23514">
    <property type="entry name" value="BYPASS OF STOP CODON PROTEIN 6"/>
    <property type="match status" value="1"/>
</dbReference>
<keyword evidence="7" id="KW-1185">Reference proteome</keyword>
<feature type="transmembrane region" description="Helical" evidence="5">
    <location>
        <begin position="212"/>
        <end position="230"/>
    </location>
</feature>
<evidence type="ECO:0000313" key="7">
    <source>
        <dbReference type="Proteomes" id="UP001500363"/>
    </source>
</evidence>
<accession>A0ABN2BPX7</accession>
<dbReference type="InterPro" id="IPR051788">
    <property type="entry name" value="MFS_Transporter"/>
</dbReference>
<keyword evidence="2 5" id="KW-0812">Transmembrane</keyword>
<feature type="transmembrane region" description="Helical" evidence="5">
    <location>
        <begin position="250"/>
        <end position="270"/>
    </location>
</feature>
<feature type="transmembrane region" description="Helical" evidence="5">
    <location>
        <begin position="172"/>
        <end position="191"/>
    </location>
</feature>
<comment type="subcellular location">
    <subcellularLocation>
        <location evidence="1">Membrane</location>
        <topology evidence="1">Multi-pass membrane protein</topology>
    </subcellularLocation>
</comment>
<feature type="transmembrane region" description="Helical" evidence="5">
    <location>
        <begin position="21"/>
        <end position="40"/>
    </location>
</feature>
<organism evidence="6 7">
    <name type="scientific">Kribbella lupini</name>
    <dbReference type="NCBI Taxonomy" id="291602"/>
    <lineage>
        <taxon>Bacteria</taxon>
        <taxon>Bacillati</taxon>
        <taxon>Actinomycetota</taxon>
        <taxon>Actinomycetes</taxon>
        <taxon>Propionibacteriales</taxon>
        <taxon>Kribbellaceae</taxon>
        <taxon>Kribbella</taxon>
    </lineage>
</organism>
<dbReference type="Gene3D" id="1.20.1250.20">
    <property type="entry name" value="MFS general substrate transporter like domains"/>
    <property type="match status" value="2"/>
</dbReference>
<comment type="caution">
    <text evidence="6">The sequence shown here is derived from an EMBL/GenBank/DDBJ whole genome shotgun (WGS) entry which is preliminary data.</text>
</comment>
<proteinExistence type="predicted"/>
<protein>
    <submittedName>
        <fullName evidence="6">MFS transporter</fullName>
    </submittedName>
</protein>
<dbReference type="PANTHER" id="PTHR23514:SF13">
    <property type="entry name" value="INNER MEMBRANE PROTEIN YBJJ"/>
    <property type="match status" value="1"/>
</dbReference>
<dbReference type="InterPro" id="IPR036259">
    <property type="entry name" value="MFS_trans_sf"/>
</dbReference>
<evidence type="ECO:0000256" key="3">
    <source>
        <dbReference type="ARBA" id="ARBA00022989"/>
    </source>
</evidence>
<dbReference type="EMBL" id="BAAANC010000003">
    <property type="protein sequence ID" value="GAA1543842.1"/>
    <property type="molecule type" value="Genomic_DNA"/>
</dbReference>
<evidence type="ECO:0000256" key="2">
    <source>
        <dbReference type="ARBA" id="ARBA00022692"/>
    </source>
</evidence>
<dbReference type="Proteomes" id="UP001500363">
    <property type="component" value="Unassembled WGS sequence"/>
</dbReference>
<keyword evidence="3 5" id="KW-1133">Transmembrane helix</keyword>
<reference evidence="6 7" key="1">
    <citation type="journal article" date="2019" name="Int. J. Syst. Evol. Microbiol.">
        <title>The Global Catalogue of Microorganisms (GCM) 10K type strain sequencing project: providing services to taxonomists for standard genome sequencing and annotation.</title>
        <authorList>
            <consortium name="The Broad Institute Genomics Platform"/>
            <consortium name="The Broad Institute Genome Sequencing Center for Infectious Disease"/>
            <person name="Wu L."/>
            <person name="Ma J."/>
        </authorList>
    </citation>
    <scope>NUCLEOTIDE SEQUENCE [LARGE SCALE GENOMIC DNA]</scope>
    <source>
        <strain evidence="6 7">JCM 14303</strain>
    </source>
</reference>
<feature type="transmembrane region" description="Helical" evidence="5">
    <location>
        <begin position="282"/>
        <end position="301"/>
    </location>
</feature>
<gene>
    <name evidence="6" type="ORF">GCM10009741_53860</name>
</gene>
<dbReference type="RefSeq" id="WP_344179002.1">
    <property type="nucleotide sequence ID" value="NZ_BAAANC010000003.1"/>
</dbReference>
<feature type="transmembrane region" description="Helical" evidence="5">
    <location>
        <begin position="371"/>
        <end position="389"/>
    </location>
</feature>
<evidence type="ECO:0000256" key="5">
    <source>
        <dbReference type="SAM" id="Phobius"/>
    </source>
</evidence>
<evidence type="ECO:0000256" key="4">
    <source>
        <dbReference type="ARBA" id="ARBA00023136"/>
    </source>
</evidence>
<keyword evidence="4 5" id="KW-0472">Membrane</keyword>
<feature type="transmembrane region" description="Helical" evidence="5">
    <location>
        <begin position="307"/>
        <end position="329"/>
    </location>
</feature>
<dbReference type="SUPFAM" id="SSF103473">
    <property type="entry name" value="MFS general substrate transporter"/>
    <property type="match status" value="1"/>
</dbReference>
<feature type="transmembrane region" description="Helical" evidence="5">
    <location>
        <begin position="341"/>
        <end position="365"/>
    </location>
</feature>
<evidence type="ECO:0000256" key="1">
    <source>
        <dbReference type="ARBA" id="ARBA00004141"/>
    </source>
</evidence>
<feature type="transmembrane region" description="Helical" evidence="5">
    <location>
        <begin position="52"/>
        <end position="74"/>
    </location>
</feature>
<evidence type="ECO:0000313" key="6">
    <source>
        <dbReference type="EMBL" id="GAA1543842.1"/>
    </source>
</evidence>